<keyword evidence="2" id="KW-0732">Signal</keyword>
<dbReference type="RefSeq" id="WP_083407483.1">
    <property type="nucleotide sequence ID" value="NZ_LT629971.1"/>
</dbReference>
<evidence type="ECO:0000313" key="4">
    <source>
        <dbReference type="Proteomes" id="UP000182915"/>
    </source>
</evidence>
<feature type="compositionally biased region" description="Pro residues" evidence="1">
    <location>
        <begin position="31"/>
        <end position="42"/>
    </location>
</feature>
<keyword evidence="4" id="KW-1185">Reference proteome</keyword>
<protein>
    <submittedName>
        <fullName evidence="3">Uncharacterized protein</fullName>
    </submittedName>
</protein>
<evidence type="ECO:0000313" key="3">
    <source>
        <dbReference type="EMBL" id="SEH66072.1"/>
    </source>
</evidence>
<name>A0A1H6JUQ2_MYCRU</name>
<feature type="region of interest" description="Disordered" evidence="1">
    <location>
        <begin position="30"/>
        <end position="63"/>
    </location>
</feature>
<feature type="compositionally biased region" description="Pro residues" evidence="1">
    <location>
        <begin position="132"/>
        <end position="163"/>
    </location>
</feature>
<gene>
    <name evidence="3" type="ORF">SAMN04489835_2573</name>
</gene>
<accession>A0A1H6JUQ2</accession>
<feature type="signal peptide" evidence="2">
    <location>
        <begin position="1"/>
        <end position="29"/>
    </location>
</feature>
<dbReference type="EMBL" id="LT629971">
    <property type="protein sequence ID" value="SEH66072.1"/>
    <property type="molecule type" value="Genomic_DNA"/>
</dbReference>
<feature type="region of interest" description="Disordered" evidence="1">
    <location>
        <begin position="126"/>
        <end position="163"/>
    </location>
</feature>
<evidence type="ECO:0000256" key="1">
    <source>
        <dbReference type="SAM" id="MobiDB-lite"/>
    </source>
</evidence>
<organism evidence="3 4">
    <name type="scientific">Mycolicibacterium rutilum</name>
    <name type="common">Mycobacterium rutilum</name>
    <dbReference type="NCBI Taxonomy" id="370526"/>
    <lineage>
        <taxon>Bacteria</taxon>
        <taxon>Bacillati</taxon>
        <taxon>Actinomycetota</taxon>
        <taxon>Actinomycetes</taxon>
        <taxon>Mycobacteriales</taxon>
        <taxon>Mycobacteriaceae</taxon>
        <taxon>Mycolicibacterium</taxon>
    </lineage>
</organism>
<evidence type="ECO:0000256" key="2">
    <source>
        <dbReference type="SAM" id="SignalP"/>
    </source>
</evidence>
<feature type="chain" id="PRO_5009298134" evidence="2">
    <location>
        <begin position="30"/>
        <end position="163"/>
    </location>
</feature>
<dbReference type="AlphaFoldDB" id="A0A1H6JUQ2"/>
<reference evidence="4" key="1">
    <citation type="submission" date="2016-10" db="EMBL/GenBank/DDBJ databases">
        <authorList>
            <person name="Varghese N."/>
            <person name="Submissions S."/>
        </authorList>
    </citation>
    <scope>NUCLEOTIDE SEQUENCE [LARGE SCALE GENOMIC DNA]</scope>
    <source>
        <strain evidence="4">DSM 45405</strain>
    </source>
</reference>
<feature type="compositionally biased region" description="Basic and acidic residues" evidence="1">
    <location>
        <begin position="48"/>
        <end position="63"/>
    </location>
</feature>
<dbReference type="Proteomes" id="UP000182915">
    <property type="component" value="Chromosome I"/>
</dbReference>
<dbReference type="STRING" id="370526.SAMN04489835_2573"/>
<proteinExistence type="predicted"/>
<sequence length="163" mass="16539">MSLKHIAAQASLATAAGLGALLLSSAVAAAEPPPPVPAPAPAPGTENRAAEEQPREEKPAEPCRGDWCEIINAAKQLPAPNWGAVDVPKLAEVSVPLSFGMGLPDVVPDITIAPPAIGFPDFGAGAAAAAALPPPPKLQLPPAPKLQLPPPPKLKLGPPKFPW</sequence>
<dbReference type="OrthoDB" id="9936820at2"/>